<evidence type="ECO:0000313" key="3">
    <source>
        <dbReference type="Proteomes" id="UP000823883"/>
    </source>
</evidence>
<evidence type="ECO:0000256" key="1">
    <source>
        <dbReference type="SAM" id="Phobius"/>
    </source>
</evidence>
<proteinExistence type="predicted"/>
<organism evidence="2 3">
    <name type="scientific">Candidatus Lachnoclostridium pullistercoris</name>
    <dbReference type="NCBI Taxonomy" id="2838632"/>
    <lineage>
        <taxon>Bacteria</taxon>
        <taxon>Bacillati</taxon>
        <taxon>Bacillota</taxon>
        <taxon>Clostridia</taxon>
        <taxon>Lachnospirales</taxon>
        <taxon>Lachnospiraceae</taxon>
    </lineage>
</organism>
<keyword evidence="1" id="KW-0472">Membrane</keyword>
<dbReference type="AlphaFoldDB" id="A0A9D2PFU5"/>
<accession>A0A9D2PFU5</accession>
<sequence length="154" mass="17697">MREWLKAMNGEDYDYRKMVKSRVALGKAYMVLGVLEILVMCLVFQGPGEYAGNFYLFSGLAVAVCGGLIIRKNRKLLSADQKMARMEVWEKDERLRSIGTRAWAMAGYAMMLLMYLAVLVFMAVDQQVARVLVLVMLAFWLLVLGFQIYFRKIM</sequence>
<feature type="transmembrane region" description="Helical" evidence="1">
    <location>
        <begin position="128"/>
        <end position="150"/>
    </location>
</feature>
<evidence type="ECO:0000313" key="2">
    <source>
        <dbReference type="EMBL" id="HJC48063.1"/>
    </source>
</evidence>
<feature type="transmembrane region" description="Helical" evidence="1">
    <location>
        <begin position="52"/>
        <end position="70"/>
    </location>
</feature>
<dbReference type="EMBL" id="DWWL01000054">
    <property type="protein sequence ID" value="HJC48063.1"/>
    <property type="molecule type" value="Genomic_DNA"/>
</dbReference>
<keyword evidence="1" id="KW-0812">Transmembrane</keyword>
<comment type="caution">
    <text evidence="2">The sequence shown here is derived from an EMBL/GenBank/DDBJ whole genome shotgun (WGS) entry which is preliminary data.</text>
</comment>
<protein>
    <submittedName>
        <fullName evidence="2">Uncharacterized protein</fullName>
    </submittedName>
</protein>
<reference evidence="2" key="2">
    <citation type="submission" date="2021-04" db="EMBL/GenBank/DDBJ databases">
        <authorList>
            <person name="Gilroy R."/>
        </authorList>
    </citation>
    <scope>NUCLEOTIDE SEQUENCE</scope>
    <source>
        <strain evidence="2">CHK183-5548</strain>
    </source>
</reference>
<name>A0A9D2PFU5_9FIRM</name>
<reference evidence="2" key="1">
    <citation type="journal article" date="2021" name="PeerJ">
        <title>Extensive microbial diversity within the chicken gut microbiome revealed by metagenomics and culture.</title>
        <authorList>
            <person name="Gilroy R."/>
            <person name="Ravi A."/>
            <person name="Getino M."/>
            <person name="Pursley I."/>
            <person name="Horton D.L."/>
            <person name="Alikhan N.F."/>
            <person name="Baker D."/>
            <person name="Gharbi K."/>
            <person name="Hall N."/>
            <person name="Watson M."/>
            <person name="Adriaenssens E.M."/>
            <person name="Foster-Nyarko E."/>
            <person name="Jarju S."/>
            <person name="Secka A."/>
            <person name="Antonio M."/>
            <person name="Oren A."/>
            <person name="Chaudhuri R.R."/>
            <person name="La Ragione R."/>
            <person name="Hildebrand F."/>
            <person name="Pallen M.J."/>
        </authorList>
    </citation>
    <scope>NUCLEOTIDE SEQUENCE</scope>
    <source>
        <strain evidence="2">CHK183-5548</strain>
    </source>
</reference>
<dbReference type="Proteomes" id="UP000823883">
    <property type="component" value="Unassembled WGS sequence"/>
</dbReference>
<feature type="transmembrane region" description="Helical" evidence="1">
    <location>
        <begin position="102"/>
        <end position="122"/>
    </location>
</feature>
<feature type="transmembrane region" description="Helical" evidence="1">
    <location>
        <begin position="24"/>
        <end position="46"/>
    </location>
</feature>
<gene>
    <name evidence="2" type="ORF">IAA04_08420</name>
</gene>
<keyword evidence="1" id="KW-1133">Transmembrane helix</keyword>